<sequence length="429" mass="46252">MQSIEELVEEAGQRIGHGVSLEDLDGLLLAYSSNQADADPVRVRFLLAKRVPADVASWQRSHGIEDAVRPVVIPANPALGMRPRVCVPLLERGFRVGYFWVQLAEEDEAPEVLDRLAAGAGSTALLAQRILDTNTGQTEHRRAREAVFLGACHGRPRSAAELEDWPEIHGTGPWILTAMTLLEPSQETAPSLGGRGEKLALSGDDVDIVHRTSALQATLGRASAVFSAGDKTCALVLVSAEDVAGLNRDVRAVNRAYGREAAARGSVRGARLVVGRSGVFRSVHHLPQHYGQAVAALQGAAVDPSVGERWGQPGVAGLSEAAEAPFSGLGVYQFLAGTRMGQSPVHSSHVTRIARQEDGAELLALLEAVYDRNESVTAVAERLHVHRSSVYNKLGRVRELIGVDPLHGPVRLEIHLALKAMRWERRPRL</sequence>
<dbReference type="AlphaFoldDB" id="A0AAE3YF97"/>
<evidence type="ECO:0000259" key="1">
    <source>
        <dbReference type="Pfam" id="PF13556"/>
    </source>
</evidence>
<dbReference type="Gene3D" id="1.10.10.2840">
    <property type="entry name" value="PucR C-terminal helix-turn-helix domain"/>
    <property type="match status" value="1"/>
</dbReference>
<dbReference type="PANTHER" id="PTHR33744:SF1">
    <property type="entry name" value="DNA-BINDING TRANSCRIPTIONAL ACTIVATOR ADER"/>
    <property type="match status" value="1"/>
</dbReference>
<proteinExistence type="predicted"/>
<dbReference type="InterPro" id="IPR051448">
    <property type="entry name" value="CdaR-like_regulators"/>
</dbReference>
<organism evidence="2 3">
    <name type="scientific">Falsarthrobacter nasiphocae</name>
    <dbReference type="NCBI Taxonomy" id="189863"/>
    <lineage>
        <taxon>Bacteria</taxon>
        <taxon>Bacillati</taxon>
        <taxon>Actinomycetota</taxon>
        <taxon>Actinomycetes</taxon>
        <taxon>Micrococcales</taxon>
        <taxon>Micrococcaceae</taxon>
        <taxon>Falsarthrobacter</taxon>
    </lineage>
</organism>
<evidence type="ECO:0000313" key="2">
    <source>
        <dbReference type="EMBL" id="MDR6892170.1"/>
    </source>
</evidence>
<dbReference type="InterPro" id="IPR042070">
    <property type="entry name" value="PucR_C-HTH_sf"/>
</dbReference>
<comment type="caution">
    <text evidence="2">The sequence shown here is derived from an EMBL/GenBank/DDBJ whole genome shotgun (WGS) entry which is preliminary data.</text>
</comment>
<dbReference type="Proteomes" id="UP001247307">
    <property type="component" value="Unassembled WGS sequence"/>
</dbReference>
<feature type="domain" description="PucR C-terminal helix-turn-helix" evidence="1">
    <location>
        <begin position="362"/>
        <end position="420"/>
    </location>
</feature>
<accession>A0AAE3YF97</accession>
<keyword evidence="3" id="KW-1185">Reference proteome</keyword>
<dbReference type="RefSeq" id="WP_309850794.1">
    <property type="nucleotide sequence ID" value="NZ_BAAAIU010000005.1"/>
</dbReference>
<name>A0AAE3YF97_9MICC</name>
<dbReference type="EMBL" id="JAVDUI010000001">
    <property type="protein sequence ID" value="MDR6892170.1"/>
    <property type="molecule type" value="Genomic_DNA"/>
</dbReference>
<dbReference type="InterPro" id="IPR025736">
    <property type="entry name" value="PucR_C-HTH_dom"/>
</dbReference>
<gene>
    <name evidence="2" type="ORF">J2S35_001110</name>
</gene>
<dbReference type="PANTHER" id="PTHR33744">
    <property type="entry name" value="CARBOHYDRATE DIACID REGULATOR"/>
    <property type="match status" value="1"/>
</dbReference>
<dbReference type="Pfam" id="PF13556">
    <property type="entry name" value="HTH_30"/>
    <property type="match status" value="1"/>
</dbReference>
<protein>
    <recommendedName>
        <fullName evidence="1">PucR C-terminal helix-turn-helix domain-containing protein</fullName>
    </recommendedName>
</protein>
<reference evidence="2" key="1">
    <citation type="submission" date="2023-07" db="EMBL/GenBank/DDBJ databases">
        <title>Sequencing the genomes of 1000 actinobacteria strains.</title>
        <authorList>
            <person name="Klenk H.-P."/>
        </authorList>
    </citation>
    <scope>NUCLEOTIDE SEQUENCE</scope>
    <source>
        <strain evidence="2">DSM 13988</strain>
    </source>
</reference>
<evidence type="ECO:0000313" key="3">
    <source>
        <dbReference type="Proteomes" id="UP001247307"/>
    </source>
</evidence>